<evidence type="ECO:0000256" key="7">
    <source>
        <dbReference type="ARBA" id="ARBA00052328"/>
    </source>
</evidence>
<dbReference type="InterPro" id="IPR000312">
    <property type="entry name" value="Glycosyl_Trfase_fam3"/>
</dbReference>
<evidence type="ECO:0000259" key="11">
    <source>
        <dbReference type="Pfam" id="PF02885"/>
    </source>
</evidence>
<comment type="pathway">
    <text evidence="1 9">Amino-acid biosynthesis; L-tryptophan biosynthesis; L-tryptophan from chorismate: step 2/5.</text>
</comment>
<comment type="function">
    <text evidence="9">Catalyzes the transfer of the phosphoribosyl group of 5-phosphorylribose-1-pyrophosphate (PRPP) to anthranilate to yield N-(5'-phosphoribosyl)-anthranilate (PRA).</text>
</comment>
<comment type="cofactor">
    <cofactor evidence="9">
        <name>Mg(2+)</name>
        <dbReference type="ChEBI" id="CHEBI:18420"/>
    </cofactor>
    <text evidence="9">Binds 2 magnesium ions per monomer.</text>
</comment>
<dbReference type="OrthoDB" id="9806430at2"/>
<comment type="similarity">
    <text evidence="8">In the C-terminal section; belongs to the anthranilate phosphoribosyltransferase family.</text>
</comment>
<keyword evidence="2 9" id="KW-0028">Amino-acid biosynthesis</keyword>
<comment type="catalytic activity">
    <reaction evidence="7 9">
        <text>N-(5-phospho-beta-D-ribosyl)anthranilate + diphosphate = 5-phospho-alpha-D-ribose 1-diphosphate + anthranilate</text>
        <dbReference type="Rhea" id="RHEA:11768"/>
        <dbReference type="ChEBI" id="CHEBI:16567"/>
        <dbReference type="ChEBI" id="CHEBI:18277"/>
        <dbReference type="ChEBI" id="CHEBI:33019"/>
        <dbReference type="ChEBI" id="CHEBI:58017"/>
        <dbReference type="EC" id="2.4.2.18"/>
    </reaction>
</comment>
<evidence type="ECO:0000256" key="9">
    <source>
        <dbReference type="HAMAP-Rule" id="MF_00211"/>
    </source>
</evidence>
<evidence type="ECO:0000313" key="13">
    <source>
        <dbReference type="Proteomes" id="UP000286100"/>
    </source>
</evidence>
<dbReference type="Pfam" id="PF00591">
    <property type="entry name" value="Glycos_transf_3"/>
    <property type="match status" value="1"/>
</dbReference>
<feature type="binding site" evidence="9">
    <location>
        <position position="86"/>
    </location>
    <ligand>
        <name>5-phospho-alpha-D-ribose 1-diphosphate</name>
        <dbReference type="ChEBI" id="CHEBI:58017"/>
    </ligand>
</feature>
<dbReference type="HAMAP" id="MF_00211">
    <property type="entry name" value="TrpD"/>
    <property type="match status" value="1"/>
</dbReference>
<dbReference type="Proteomes" id="UP000286100">
    <property type="component" value="Unassembled WGS sequence"/>
</dbReference>
<feature type="binding site" evidence="9">
    <location>
        <position position="78"/>
    </location>
    <ligand>
        <name>5-phospho-alpha-D-ribose 1-diphosphate</name>
        <dbReference type="ChEBI" id="CHEBI:58017"/>
    </ligand>
</feature>
<accession>A0A418WLV1</accession>
<name>A0A418WLV1_9SPHN</name>
<dbReference type="RefSeq" id="WP_119762641.1">
    <property type="nucleotide sequence ID" value="NZ_QYUM01000003.1"/>
</dbReference>
<keyword evidence="9" id="KW-0460">Magnesium</keyword>
<keyword evidence="4 9" id="KW-0808">Transferase</keyword>
<feature type="binding site" evidence="9">
    <location>
        <position position="224"/>
    </location>
    <ligand>
        <name>Mg(2+)</name>
        <dbReference type="ChEBI" id="CHEBI:18420"/>
        <label>2</label>
    </ligand>
</feature>
<dbReference type="PANTHER" id="PTHR43285">
    <property type="entry name" value="ANTHRANILATE PHOSPHORIBOSYLTRANSFERASE"/>
    <property type="match status" value="1"/>
</dbReference>
<dbReference type="GO" id="GO:0000287">
    <property type="term" value="F:magnesium ion binding"/>
    <property type="evidence" value="ECO:0007669"/>
    <property type="project" value="UniProtKB-UniRule"/>
</dbReference>
<evidence type="ECO:0000256" key="4">
    <source>
        <dbReference type="ARBA" id="ARBA00022679"/>
    </source>
</evidence>
<evidence type="ECO:0000313" key="12">
    <source>
        <dbReference type="EMBL" id="RJF90979.1"/>
    </source>
</evidence>
<dbReference type="FunFam" id="3.40.1030.10:FF:000002">
    <property type="entry name" value="Anthranilate phosphoribosyltransferase"/>
    <property type="match status" value="1"/>
</dbReference>
<dbReference type="GO" id="GO:0000162">
    <property type="term" value="P:L-tryptophan biosynthetic process"/>
    <property type="evidence" value="ECO:0007669"/>
    <property type="project" value="UniProtKB-UniRule"/>
</dbReference>
<comment type="caution">
    <text evidence="12">The sequence shown here is derived from an EMBL/GenBank/DDBJ whole genome shotgun (WGS) entry which is preliminary data.</text>
</comment>
<gene>
    <name evidence="9 12" type="primary">trpD</name>
    <name evidence="12" type="ORF">D3876_12550</name>
</gene>
<keyword evidence="6 9" id="KW-0057">Aromatic amino acid biosynthesis</keyword>
<dbReference type="GO" id="GO:0004048">
    <property type="term" value="F:anthranilate phosphoribosyltransferase activity"/>
    <property type="evidence" value="ECO:0007669"/>
    <property type="project" value="UniProtKB-UniRule"/>
</dbReference>
<keyword evidence="3 9" id="KW-0328">Glycosyltransferase</keyword>
<comment type="caution">
    <text evidence="9">Lacks conserved residue(s) required for the propagation of feature annotation.</text>
</comment>
<dbReference type="PANTHER" id="PTHR43285:SF2">
    <property type="entry name" value="ANTHRANILATE PHOSPHORIBOSYLTRANSFERASE"/>
    <property type="match status" value="1"/>
</dbReference>
<evidence type="ECO:0000256" key="1">
    <source>
        <dbReference type="ARBA" id="ARBA00004907"/>
    </source>
</evidence>
<comment type="subunit">
    <text evidence="9">Homodimer.</text>
</comment>
<evidence type="ECO:0000256" key="5">
    <source>
        <dbReference type="ARBA" id="ARBA00022822"/>
    </source>
</evidence>
<feature type="binding site" evidence="9">
    <location>
        <position position="118"/>
    </location>
    <ligand>
        <name>5-phospho-alpha-D-ribose 1-diphosphate</name>
        <dbReference type="ChEBI" id="CHEBI:58017"/>
    </ligand>
</feature>
<protein>
    <recommendedName>
        <fullName evidence="9">Anthranilate phosphoribosyltransferase</fullName>
        <ecNumber evidence="9">2.4.2.18</ecNumber>
    </recommendedName>
</protein>
<keyword evidence="9" id="KW-0479">Metal-binding</keyword>
<dbReference type="AlphaFoldDB" id="A0A418WLV1"/>
<feature type="binding site" evidence="9">
    <location>
        <begin position="106"/>
        <end position="114"/>
    </location>
    <ligand>
        <name>5-phospho-alpha-D-ribose 1-diphosphate</name>
        <dbReference type="ChEBI" id="CHEBI:58017"/>
    </ligand>
</feature>
<dbReference type="GO" id="GO:0005829">
    <property type="term" value="C:cytosol"/>
    <property type="evidence" value="ECO:0007669"/>
    <property type="project" value="TreeGrafter"/>
</dbReference>
<dbReference type="EMBL" id="QYUM01000003">
    <property type="protein sequence ID" value="RJF90979.1"/>
    <property type="molecule type" value="Genomic_DNA"/>
</dbReference>
<feature type="binding site" evidence="9">
    <location>
        <position position="223"/>
    </location>
    <ligand>
        <name>Mg(2+)</name>
        <dbReference type="ChEBI" id="CHEBI:18420"/>
        <label>2</label>
    </ligand>
</feature>
<feature type="binding site" evidence="9">
    <location>
        <position position="164"/>
    </location>
    <ligand>
        <name>anthranilate</name>
        <dbReference type="ChEBI" id="CHEBI:16567"/>
        <label>2</label>
    </ligand>
</feature>
<dbReference type="InterPro" id="IPR036320">
    <property type="entry name" value="Glycosyl_Trfase_fam3_N_dom_sf"/>
</dbReference>
<feature type="binding site" evidence="9">
    <location>
        <position position="78"/>
    </location>
    <ligand>
        <name>anthranilate</name>
        <dbReference type="ChEBI" id="CHEBI:16567"/>
        <label>1</label>
    </ligand>
</feature>
<keyword evidence="5 9" id="KW-0822">Tryptophan biosynthesis</keyword>
<dbReference type="InterPro" id="IPR017459">
    <property type="entry name" value="Glycosyl_Trfase_fam3_N_dom"/>
</dbReference>
<dbReference type="InterPro" id="IPR005940">
    <property type="entry name" value="Anthranilate_Pribosyl_Tfrase"/>
</dbReference>
<evidence type="ECO:0000256" key="3">
    <source>
        <dbReference type="ARBA" id="ARBA00022676"/>
    </source>
</evidence>
<feature type="binding site" evidence="9">
    <location>
        <position position="90"/>
    </location>
    <ligand>
        <name>Mg(2+)</name>
        <dbReference type="ChEBI" id="CHEBI:18420"/>
        <label>1</label>
    </ligand>
</feature>
<feature type="domain" description="Glycosyl transferase family 3 N-terminal" evidence="11">
    <location>
        <begin position="12"/>
        <end position="63"/>
    </location>
</feature>
<feature type="domain" description="Glycosyl transferase family 3" evidence="10">
    <location>
        <begin position="73"/>
        <end position="321"/>
    </location>
</feature>
<dbReference type="Pfam" id="PF02885">
    <property type="entry name" value="Glycos_trans_3N"/>
    <property type="match status" value="1"/>
</dbReference>
<proteinExistence type="inferred from homology"/>
<keyword evidence="13" id="KW-1185">Reference proteome</keyword>
<feature type="binding site" evidence="9">
    <location>
        <position position="224"/>
    </location>
    <ligand>
        <name>Mg(2+)</name>
        <dbReference type="ChEBI" id="CHEBI:18420"/>
        <label>1</label>
    </ligand>
</feature>
<dbReference type="SUPFAM" id="SSF47648">
    <property type="entry name" value="Nucleoside phosphorylase/phosphoribosyltransferase N-terminal domain"/>
    <property type="match status" value="1"/>
</dbReference>
<dbReference type="EC" id="2.4.2.18" evidence="9"/>
<dbReference type="InterPro" id="IPR035902">
    <property type="entry name" value="Nuc_phospho_transferase"/>
</dbReference>
<feature type="binding site" evidence="9">
    <location>
        <begin position="88"/>
        <end position="91"/>
    </location>
    <ligand>
        <name>5-phospho-alpha-D-ribose 1-diphosphate</name>
        <dbReference type="ChEBI" id="CHEBI:58017"/>
    </ligand>
</feature>
<feature type="binding site" evidence="9">
    <location>
        <begin position="81"/>
        <end position="82"/>
    </location>
    <ligand>
        <name>5-phospho-alpha-D-ribose 1-diphosphate</name>
        <dbReference type="ChEBI" id="CHEBI:58017"/>
    </ligand>
</feature>
<dbReference type="NCBIfam" id="TIGR01245">
    <property type="entry name" value="trpD"/>
    <property type="match status" value="1"/>
</dbReference>
<sequence>MTTLARLPDASRPLEHETAHAAFEDMLDGRASDEDVRHFLTVMAERDETSVEIAAAARAMRARMIVVEAPEGAIDVCGTGGDGSHSVNVSTAVAIVVAACGVPVAKHGNRAASSKAGSSDTLEALGLDLDRASATAERSLADIGIGFLFAQKHHPALGRLAPIRKSIGRRTVFNLTGPMCNPARVTRQLMGVARPDFLPVVAGAIDLLGTESTMLVSGDEPLDELSIGGPSTIIRVGASGAGTMRITPEDVGLERHPLEALQGGDATFNAAALRAMLKGAPGAYRDAVLLNAAAALMVAGRVESWEEGVEEAREVLDNGLANTLLDCWIAYR</sequence>
<dbReference type="Gene3D" id="3.40.1030.10">
    <property type="entry name" value="Nucleoside phosphorylase/phosphoribosyltransferase catalytic domain"/>
    <property type="match status" value="1"/>
</dbReference>
<evidence type="ECO:0000259" key="10">
    <source>
        <dbReference type="Pfam" id="PF00591"/>
    </source>
</evidence>
<evidence type="ECO:0000256" key="8">
    <source>
        <dbReference type="ARBA" id="ARBA00061188"/>
    </source>
</evidence>
<organism evidence="12 13">
    <name type="scientific">Sphingomonas cavernae</name>
    <dbReference type="NCBI Taxonomy" id="2320861"/>
    <lineage>
        <taxon>Bacteria</taxon>
        <taxon>Pseudomonadati</taxon>
        <taxon>Pseudomonadota</taxon>
        <taxon>Alphaproteobacteria</taxon>
        <taxon>Sphingomonadales</taxon>
        <taxon>Sphingomonadaceae</taxon>
        <taxon>Sphingomonas</taxon>
    </lineage>
</organism>
<dbReference type="Gene3D" id="1.20.970.10">
    <property type="entry name" value="Transferase, Pyrimidine Nucleoside Phosphorylase, Chain C"/>
    <property type="match status" value="1"/>
</dbReference>
<reference evidence="12 13" key="1">
    <citation type="submission" date="2018-09" db="EMBL/GenBank/DDBJ databases">
        <authorList>
            <person name="Zhu H."/>
        </authorList>
    </citation>
    <scope>NUCLEOTIDE SEQUENCE [LARGE SCALE GENOMIC DNA]</scope>
    <source>
        <strain evidence="12 13">K2R01-6</strain>
    </source>
</reference>
<dbReference type="SUPFAM" id="SSF52418">
    <property type="entry name" value="Nucleoside phosphorylase/phosphoribosyltransferase catalytic domain"/>
    <property type="match status" value="1"/>
</dbReference>
<feature type="binding site" evidence="9">
    <location>
        <position position="109"/>
    </location>
    <ligand>
        <name>anthranilate</name>
        <dbReference type="ChEBI" id="CHEBI:16567"/>
        <label>1</label>
    </ligand>
</feature>
<evidence type="ECO:0000256" key="6">
    <source>
        <dbReference type="ARBA" id="ARBA00023141"/>
    </source>
</evidence>
<dbReference type="UniPathway" id="UPA00035">
    <property type="reaction ID" value="UER00041"/>
</dbReference>
<comment type="similarity">
    <text evidence="9">Belongs to the anthranilate phosphoribosyltransferase family.</text>
</comment>
<evidence type="ECO:0000256" key="2">
    <source>
        <dbReference type="ARBA" id="ARBA00022605"/>
    </source>
</evidence>